<dbReference type="Pfam" id="PF09876">
    <property type="entry name" value="DUF2103"/>
    <property type="match status" value="1"/>
</dbReference>
<name>A0A0E3NFY8_METTE</name>
<feature type="region of interest" description="Disordered" evidence="1">
    <location>
        <begin position="1"/>
        <end position="27"/>
    </location>
</feature>
<organism evidence="2 3">
    <name type="scientific">Methanosarcina thermophila CHTI-55</name>
    <dbReference type="NCBI Taxonomy" id="1434121"/>
    <lineage>
        <taxon>Archaea</taxon>
        <taxon>Methanobacteriati</taxon>
        <taxon>Methanobacteriota</taxon>
        <taxon>Stenosarchaea group</taxon>
        <taxon>Methanomicrobia</taxon>
        <taxon>Methanosarcinales</taxon>
        <taxon>Methanosarcinaceae</taxon>
        <taxon>Methanosarcina</taxon>
    </lineage>
</organism>
<dbReference type="InterPro" id="IPR018664">
    <property type="entry name" value="DUF2103_metal-binding"/>
</dbReference>
<reference evidence="2 3" key="1">
    <citation type="submission" date="2014-07" db="EMBL/GenBank/DDBJ databases">
        <title>Methanogenic archaea and the global carbon cycle.</title>
        <authorList>
            <person name="Henriksen J.R."/>
            <person name="Luke J."/>
            <person name="Reinhart S."/>
            <person name="Benedict M.N."/>
            <person name="Youngblut N.D."/>
            <person name="Metcalf M.E."/>
            <person name="Whitaker R.J."/>
            <person name="Metcalf W.W."/>
        </authorList>
    </citation>
    <scope>NUCLEOTIDE SEQUENCE [LARGE SCALE GENOMIC DNA]</scope>
    <source>
        <strain evidence="2 3">CHTI-55</strain>
    </source>
</reference>
<evidence type="ECO:0000313" key="3">
    <source>
        <dbReference type="Proteomes" id="UP000056925"/>
    </source>
</evidence>
<dbReference type="PATRIC" id="fig|1434121.4.peg.1180"/>
<feature type="compositionally biased region" description="Polar residues" evidence="1">
    <location>
        <begin position="7"/>
        <end position="18"/>
    </location>
</feature>
<proteinExistence type="predicted"/>
<accession>A0A0E3NFY8</accession>
<dbReference type="Proteomes" id="UP000056925">
    <property type="component" value="Chromosome"/>
</dbReference>
<dbReference type="AlphaFoldDB" id="A0A0E3NFY8"/>
<gene>
    <name evidence="2" type="ORF">MSTHC_0934</name>
</gene>
<protein>
    <recommendedName>
        <fullName evidence="4">Metal-binding protein</fullName>
    </recommendedName>
</protein>
<dbReference type="HOGENOM" id="CLU_2079462_0_0_2"/>
<evidence type="ECO:0008006" key="4">
    <source>
        <dbReference type="Google" id="ProtNLM"/>
    </source>
</evidence>
<evidence type="ECO:0000256" key="1">
    <source>
        <dbReference type="SAM" id="MobiDB-lite"/>
    </source>
</evidence>
<dbReference type="KEGG" id="mthe:MSTHC_0934"/>
<sequence length="120" mass="12914">MTIMAENKNNLQENTQKSSRNKLGGAHTTIIGGRAGKKLVKLVSQHPEIKKVIPSVISVKGAAGGSLTGKVLRADVRGNLRLLLSEGRSFQEIRLVTTVGTAEEGDRIMNELNEILRAAL</sequence>
<dbReference type="EMBL" id="CP009502">
    <property type="protein sequence ID" value="AKB15252.1"/>
    <property type="molecule type" value="Genomic_DNA"/>
</dbReference>
<evidence type="ECO:0000313" key="2">
    <source>
        <dbReference type="EMBL" id="AKB15252.1"/>
    </source>
</evidence>